<name>A0ABT1CKP2_9HYPH</name>
<gene>
    <name evidence="1" type="ORF">GTW23_01185</name>
</gene>
<comment type="caution">
    <text evidence="1">The sequence shown here is derived from an EMBL/GenBank/DDBJ whole genome shotgun (WGS) entry which is preliminary data.</text>
</comment>
<keyword evidence="2" id="KW-1185">Reference proteome</keyword>
<dbReference type="RefSeq" id="WP_252914320.1">
    <property type="nucleotide sequence ID" value="NZ_JAAAML010000001.1"/>
</dbReference>
<accession>A0ABT1CKP2</accession>
<reference evidence="1 2" key="1">
    <citation type="submission" date="2020-01" db="EMBL/GenBank/DDBJ databases">
        <title>Genomes of bacteria type strains.</title>
        <authorList>
            <person name="Chen J."/>
            <person name="Zhu S."/>
            <person name="Yang J."/>
        </authorList>
    </citation>
    <scope>NUCLEOTIDE SEQUENCE [LARGE SCALE GENOMIC DNA]</scope>
    <source>
        <strain evidence="1 2">DSM 16655</strain>
    </source>
</reference>
<proteinExistence type="predicted"/>
<sequence>MNINNTTTPAYGAVWTEKELFQHFLTMTLKDYDAFGNVQYEYEPDILLGCPGGFETLENLFDQIVDDFNEDDEPETRLENMIDDLEGYISILKKLHAAFDVLKRDRIIMPPEPEETVDNATWHEWERAANEAENNPRFRPIVTETTLSGEAA</sequence>
<organism evidence="1 2">
    <name type="scientific">Hoeflea alexandrii</name>
    <dbReference type="NCBI Taxonomy" id="288436"/>
    <lineage>
        <taxon>Bacteria</taxon>
        <taxon>Pseudomonadati</taxon>
        <taxon>Pseudomonadota</taxon>
        <taxon>Alphaproteobacteria</taxon>
        <taxon>Hyphomicrobiales</taxon>
        <taxon>Rhizobiaceae</taxon>
        <taxon>Hoeflea</taxon>
    </lineage>
</organism>
<dbReference type="EMBL" id="JAAAML010000001">
    <property type="protein sequence ID" value="MCO6406773.1"/>
    <property type="molecule type" value="Genomic_DNA"/>
</dbReference>
<evidence type="ECO:0000313" key="1">
    <source>
        <dbReference type="EMBL" id="MCO6406773.1"/>
    </source>
</evidence>
<protein>
    <submittedName>
        <fullName evidence="1">Uncharacterized protein</fullName>
    </submittedName>
</protein>
<dbReference type="Proteomes" id="UP001320715">
    <property type="component" value="Unassembled WGS sequence"/>
</dbReference>
<evidence type="ECO:0000313" key="2">
    <source>
        <dbReference type="Proteomes" id="UP001320715"/>
    </source>
</evidence>